<accession>A0A2V1E3L6</accession>
<proteinExistence type="predicted"/>
<feature type="non-terminal residue" evidence="1">
    <location>
        <position position="73"/>
    </location>
</feature>
<dbReference type="STRING" id="97972.A0A2V1E3L6"/>
<dbReference type="EMBL" id="KZ805317">
    <property type="protein sequence ID" value="PVI04916.1"/>
    <property type="molecule type" value="Genomic_DNA"/>
</dbReference>
<reference evidence="1 2" key="1">
    <citation type="journal article" date="2018" name="Sci. Rep.">
        <title>Comparative genomics provides insights into the lifestyle and reveals functional heterogeneity of dark septate endophytic fungi.</title>
        <authorList>
            <person name="Knapp D.G."/>
            <person name="Nemeth J.B."/>
            <person name="Barry K."/>
            <person name="Hainaut M."/>
            <person name="Henrissat B."/>
            <person name="Johnson J."/>
            <person name="Kuo A."/>
            <person name="Lim J.H.P."/>
            <person name="Lipzen A."/>
            <person name="Nolan M."/>
            <person name="Ohm R.A."/>
            <person name="Tamas L."/>
            <person name="Grigoriev I.V."/>
            <person name="Spatafora J.W."/>
            <person name="Nagy L.G."/>
            <person name="Kovacs G.M."/>
        </authorList>
    </citation>
    <scope>NUCLEOTIDE SEQUENCE [LARGE SCALE GENOMIC DNA]</scope>
    <source>
        <strain evidence="1 2">DSE2036</strain>
    </source>
</reference>
<gene>
    <name evidence="1" type="ORF">DM02DRAFT_494967</name>
</gene>
<sequence>MALQWRTATDEQIIHYCSRSNPGRNVISELAGGISVIRISDAVVKCGIGITESEASNQKRVCEIRDPKVIRVP</sequence>
<protein>
    <submittedName>
        <fullName evidence="1">Uncharacterized protein</fullName>
    </submittedName>
</protein>
<name>A0A2V1E3L6_9PLEO</name>
<evidence type="ECO:0000313" key="1">
    <source>
        <dbReference type="EMBL" id="PVI04916.1"/>
    </source>
</evidence>
<dbReference type="AlphaFoldDB" id="A0A2V1E3L6"/>
<dbReference type="Proteomes" id="UP000244855">
    <property type="component" value="Unassembled WGS sequence"/>
</dbReference>
<organism evidence="1 2">
    <name type="scientific">Periconia macrospinosa</name>
    <dbReference type="NCBI Taxonomy" id="97972"/>
    <lineage>
        <taxon>Eukaryota</taxon>
        <taxon>Fungi</taxon>
        <taxon>Dikarya</taxon>
        <taxon>Ascomycota</taxon>
        <taxon>Pezizomycotina</taxon>
        <taxon>Dothideomycetes</taxon>
        <taxon>Pleosporomycetidae</taxon>
        <taxon>Pleosporales</taxon>
        <taxon>Massarineae</taxon>
        <taxon>Periconiaceae</taxon>
        <taxon>Periconia</taxon>
    </lineage>
</organism>
<evidence type="ECO:0000313" key="2">
    <source>
        <dbReference type="Proteomes" id="UP000244855"/>
    </source>
</evidence>
<dbReference type="OrthoDB" id="3694229at2759"/>
<keyword evidence="2" id="KW-1185">Reference proteome</keyword>